<evidence type="ECO:0000256" key="1">
    <source>
        <dbReference type="SAM" id="MobiDB-lite"/>
    </source>
</evidence>
<proteinExistence type="predicted"/>
<keyword evidence="3" id="KW-1185">Reference proteome</keyword>
<dbReference type="GO" id="GO:0000166">
    <property type="term" value="F:nucleotide binding"/>
    <property type="evidence" value="ECO:0007669"/>
    <property type="project" value="InterPro"/>
</dbReference>
<dbReference type="Gene3D" id="3.40.1110.10">
    <property type="entry name" value="Calcium-transporting ATPase, cytoplasmic domain N"/>
    <property type="match status" value="1"/>
</dbReference>
<sequence length="240" mass="25891">MSAVPVALPVMFTVSSALGSMDLSLKLVQAEPGFGEDDVIEVAALASNEANEDPIDLAFLRAAVAKQASVATRTLSFQPFSATTRRTEAVKAFGGRTVRCVQGALRTVAQAADRSPQDINELEERANAEARKGERVLAVAKADGAAPLQLVGLAYLYDAPRPDSRSLIDALRRLGIQVNACCTRDCEMAEKTLLAVTLAYDHDVRDCFLGPPLHLSHGRRLGHRTKRGAQRPTWRQPSDT</sequence>
<protein>
    <submittedName>
        <fullName evidence="2">Plasma membrane ATPase</fullName>
        <ecNumber evidence="2">3.6.3.6</ecNumber>
    </submittedName>
</protein>
<organism evidence="2 3">
    <name type="scientific">Cupriavidus basilensis</name>
    <dbReference type="NCBI Taxonomy" id="68895"/>
    <lineage>
        <taxon>Bacteria</taxon>
        <taxon>Pseudomonadati</taxon>
        <taxon>Pseudomonadota</taxon>
        <taxon>Betaproteobacteria</taxon>
        <taxon>Burkholderiales</taxon>
        <taxon>Burkholderiaceae</taxon>
        <taxon>Cupriavidus</taxon>
    </lineage>
</organism>
<reference evidence="2 3" key="1">
    <citation type="journal article" date="2015" name="Genome Announc.">
        <title>Complete Genome Sequence of Cupriavidus basilensis 4G11, Isolated from the Oak Ridge Field Research Center Site.</title>
        <authorList>
            <person name="Ray J."/>
            <person name="Waters R.J."/>
            <person name="Skerker J.M."/>
            <person name="Kuehl J.V."/>
            <person name="Price M.N."/>
            <person name="Huang J."/>
            <person name="Chakraborty R."/>
            <person name="Arkin A.P."/>
            <person name="Deutschbauer A."/>
        </authorList>
    </citation>
    <scope>NUCLEOTIDE SEQUENCE [LARGE SCALE GENOMIC DNA]</scope>
    <source>
        <strain evidence="2">4G11</strain>
    </source>
</reference>
<accession>A0A0C4YFT6</accession>
<dbReference type="EMBL" id="CP010537">
    <property type="protein sequence ID" value="AJG24652.1"/>
    <property type="molecule type" value="Genomic_DNA"/>
</dbReference>
<feature type="compositionally biased region" description="Basic residues" evidence="1">
    <location>
        <begin position="219"/>
        <end position="229"/>
    </location>
</feature>
<dbReference type="PANTHER" id="PTHR42861">
    <property type="entry name" value="CALCIUM-TRANSPORTING ATPASE"/>
    <property type="match status" value="1"/>
</dbReference>
<evidence type="ECO:0000313" key="2">
    <source>
        <dbReference type="EMBL" id="AJG24652.1"/>
    </source>
</evidence>
<keyword evidence="2" id="KW-0378">Hydrolase</keyword>
<dbReference type="InterPro" id="IPR023214">
    <property type="entry name" value="HAD_sf"/>
</dbReference>
<name>A0A0C4YFT6_9BURK</name>
<dbReference type="GO" id="GO:0016787">
    <property type="term" value="F:hydrolase activity"/>
    <property type="evidence" value="ECO:0007669"/>
    <property type="project" value="UniProtKB-KW"/>
</dbReference>
<evidence type="ECO:0000313" key="3">
    <source>
        <dbReference type="Proteomes" id="UP000031843"/>
    </source>
</evidence>
<gene>
    <name evidence="2" type="ORF">RR42_s3071</name>
</gene>
<feature type="region of interest" description="Disordered" evidence="1">
    <location>
        <begin position="219"/>
        <end position="240"/>
    </location>
</feature>
<dbReference type="SUPFAM" id="SSF81660">
    <property type="entry name" value="Metal cation-transporting ATPase, ATP-binding domain N"/>
    <property type="match status" value="1"/>
</dbReference>
<dbReference type="EC" id="3.6.3.6" evidence="2"/>
<dbReference type="Proteomes" id="UP000031843">
    <property type="component" value="Chromosome secondary"/>
</dbReference>
<dbReference type="STRING" id="68895.RR42_s3071"/>
<dbReference type="InterPro" id="IPR023299">
    <property type="entry name" value="ATPase_P-typ_cyto_dom_N"/>
</dbReference>
<dbReference type="AlphaFoldDB" id="A0A0C4YFT6"/>
<dbReference type="Gene3D" id="3.40.50.1000">
    <property type="entry name" value="HAD superfamily/HAD-like"/>
    <property type="match status" value="1"/>
</dbReference>
<dbReference type="KEGG" id="cbw:RR42_s3071"/>